<dbReference type="Proteomes" id="UP000194159">
    <property type="component" value="Chromosome"/>
</dbReference>
<organism evidence="2 3">
    <name type="scientific">Rhizobium etli</name>
    <dbReference type="NCBI Taxonomy" id="29449"/>
    <lineage>
        <taxon>Bacteria</taxon>
        <taxon>Pseudomonadati</taxon>
        <taxon>Pseudomonadota</taxon>
        <taxon>Alphaproteobacteria</taxon>
        <taxon>Hyphomicrobiales</taxon>
        <taxon>Rhizobiaceae</taxon>
        <taxon>Rhizobium/Agrobacterium group</taxon>
        <taxon>Rhizobium</taxon>
    </lineage>
</organism>
<dbReference type="RefSeq" id="WP_155249418.1">
    <property type="nucleotide sequence ID" value="NZ_CP020906.1"/>
</dbReference>
<protein>
    <submittedName>
        <fullName evidence="2">Uncharacterized protein</fullName>
    </submittedName>
</protein>
<proteinExistence type="predicted"/>
<name>A0AAN1BGI3_RHIET</name>
<evidence type="ECO:0000313" key="3">
    <source>
        <dbReference type="Proteomes" id="UP000194159"/>
    </source>
</evidence>
<feature type="compositionally biased region" description="Polar residues" evidence="1">
    <location>
        <begin position="36"/>
        <end position="48"/>
    </location>
</feature>
<reference evidence="2 3" key="1">
    <citation type="submission" date="2017-04" db="EMBL/GenBank/DDBJ databases">
        <title>Complete genome sequences of Rhizobium genomic linages associated to common bean (phaseolus vulgaris).</title>
        <authorList>
            <person name="Santamaria R.I."/>
            <person name="Bustos P."/>
            <person name="Perez-Carrascal O."/>
            <person name="Martinez-Flores I."/>
            <person name="Juarez S."/>
            <person name="Lozano L."/>
            <person name="Miranda F."/>
            <person name="Vinuesa P."/>
            <person name="Martinez-Romero E."/>
            <person name="Cevallos M.A."/>
            <person name="Romero D."/>
            <person name="Davila G."/>
            <person name="Gonzalez V."/>
        </authorList>
    </citation>
    <scope>NUCLEOTIDE SEQUENCE [LARGE SCALE GENOMIC DNA]</scope>
    <source>
        <strain evidence="2 3">NXC12</strain>
    </source>
</reference>
<gene>
    <name evidence="2" type="ORF">NXC12_CH02492</name>
</gene>
<feature type="region of interest" description="Disordered" evidence="1">
    <location>
        <begin position="31"/>
        <end position="55"/>
    </location>
</feature>
<evidence type="ECO:0000313" key="2">
    <source>
        <dbReference type="EMBL" id="ARQ10506.1"/>
    </source>
</evidence>
<accession>A0AAN1BGI3</accession>
<sequence length="55" mass="5835">MMRMLMIVIIGAMIASILGILAIKPFDRGSDAPPSVIQQPEPNSSSISAEVPRSP</sequence>
<evidence type="ECO:0000256" key="1">
    <source>
        <dbReference type="SAM" id="MobiDB-lite"/>
    </source>
</evidence>
<dbReference type="EMBL" id="CP020906">
    <property type="protein sequence ID" value="ARQ10506.1"/>
    <property type="molecule type" value="Genomic_DNA"/>
</dbReference>
<dbReference type="AlphaFoldDB" id="A0AAN1BGI3"/>